<reference evidence="15 16" key="2">
    <citation type="journal article" date="2020" name="MBio">
        <title>Isolation and Molecular Analysis of a Novel Neorickettsia Species That Causes Potomac Horse Fever.</title>
        <authorList>
            <person name="Teymournejad O."/>
            <person name="Lin M."/>
            <person name="Bekebrede H."/>
            <person name="Kamr A."/>
            <person name="Toribio R.E."/>
            <person name="Arroyo L.G."/>
            <person name="Baird J.D."/>
            <person name="Rikihisa Y."/>
        </authorList>
    </citation>
    <scope>NUCLEOTIDE SEQUENCE [LARGE SCALE GENOMIC DNA]</scope>
    <source>
        <strain evidence="15 16">Fin17</strain>
    </source>
</reference>
<feature type="transmembrane region" description="Helical" evidence="14">
    <location>
        <begin position="221"/>
        <end position="238"/>
    </location>
</feature>
<dbReference type="CDD" id="cd13957">
    <property type="entry name" value="PT_UbiA_Cox10"/>
    <property type="match status" value="1"/>
</dbReference>
<dbReference type="Gene3D" id="1.10.357.140">
    <property type="entry name" value="UbiA prenyltransferase"/>
    <property type="match status" value="1"/>
</dbReference>
<dbReference type="PANTHER" id="PTHR43448:SF7">
    <property type="entry name" value="4-HYDROXYBENZOATE SOLANESYLTRANSFERASE"/>
    <property type="match status" value="1"/>
</dbReference>
<dbReference type="InterPro" id="IPR000537">
    <property type="entry name" value="UbiA_prenyltransferase"/>
</dbReference>
<evidence type="ECO:0000256" key="4">
    <source>
        <dbReference type="ARBA" id="ARBA00022475"/>
    </source>
</evidence>
<evidence type="ECO:0000256" key="1">
    <source>
        <dbReference type="ARBA" id="ARBA00004651"/>
    </source>
</evidence>
<evidence type="ECO:0000256" key="10">
    <source>
        <dbReference type="ARBA" id="ARBA00030253"/>
    </source>
</evidence>
<dbReference type="GO" id="GO:0008495">
    <property type="term" value="F:protoheme IX farnesyltransferase activity"/>
    <property type="evidence" value="ECO:0007669"/>
    <property type="project" value="UniProtKB-UniRule"/>
</dbReference>
<dbReference type="Proteomes" id="UP000464912">
    <property type="component" value="Chromosome"/>
</dbReference>
<dbReference type="EC" id="2.5.1.141" evidence="3 14"/>
<keyword evidence="9 14" id="KW-0472">Membrane</keyword>
<evidence type="ECO:0000256" key="5">
    <source>
        <dbReference type="ARBA" id="ARBA00022679"/>
    </source>
</evidence>
<gene>
    <name evidence="14" type="primary">ctaB</name>
    <name evidence="15" type="ORF">GP480_02510</name>
</gene>
<evidence type="ECO:0000256" key="13">
    <source>
        <dbReference type="ARBA" id="ARBA00047690"/>
    </source>
</evidence>
<dbReference type="NCBIfam" id="NF003349">
    <property type="entry name" value="PRK04375.1-2"/>
    <property type="match status" value="1"/>
</dbReference>
<feature type="transmembrane region" description="Helical" evidence="14">
    <location>
        <begin position="24"/>
        <end position="42"/>
    </location>
</feature>
<dbReference type="HAMAP" id="MF_00154">
    <property type="entry name" value="CyoE_CtaB"/>
    <property type="match status" value="1"/>
</dbReference>
<name>A0A6P1GA03_9RICK</name>
<comment type="function">
    <text evidence="14">Converts heme B (protoheme IX) to heme O by substitution of the vinyl group on carbon 2 of heme B porphyrin ring with a hydroxyethyl farnesyl side group.</text>
</comment>
<reference evidence="15 16" key="1">
    <citation type="journal article" date="2020" name="MBio">
        <title>Erratum for Teymournejad et al., 'Isolation and Molecular Analysis of a Novel Neorickettsia Species That Causes Potomac Horse Fever'.</title>
        <authorList>
            <person name="Teymournejad O."/>
            <person name="Lin M."/>
            <person name="Bekebrede H."/>
            <person name="Kamr A."/>
            <person name="Toribio R.E."/>
            <person name="Arroyo L.G."/>
            <person name="Baird J.D."/>
            <person name="Rikihisa Y."/>
        </authorList>
    </citation>
    <scope>NUCLEOTIDE SEQUENCE [LARGE SCALE GENOMIC DNA]</scope>
    <source>
        <strain evidence="15 16">Fin17</strain>
    </source>
</reference>
<comment type="miscellaneous">
    <text evidence="14">Carbon 2 of the heme B porphyrin ring is defined according to the Fischer nomenclature.</text>
</comment>
<evidence type="ECO:0000313" key="16">
    <source>
        <dbReference type="Proteomes" id="UP000464912"/>
    </source>
</evidence>
<dbReference type="PANTHER" id="PTHR43448">
    <property type="entry name" value="PROTOHEME IX FARNESYLTRANSFERASE, MITOCHONDRIAL"/>
    <property type="match status" value="1"/>
</dbReference>
<comment type="catalytic activity">
    <reaction evidence="13 14">
        <text>heme b + (2E,6E)-farnesyl diphosphate + H2O = Fe(II)-heme o + diphosphate</text>
        <dbReference type="Rhea" id="RHEA:28070"/>
        <dbReference type="ChEBI" id="CHEBI:15377"/>
        <dbReference type="ChEBI" id="CHEBI:33019"/>
        <dbReference type="ChEBI" id="CHEBI:60344"/>
        <dbReference type="ChEBI" id="CHEBI:60530"/>
        <dbReference type="ChEBI" id="CHEBI:175763"/>
        <dbReference type="EC" id="2.5.1.141"/>
    </reaction>
</comment>
<evidence type="ECO:0000313" key="15">
    <source>
        <dbReference type="EMBL" id="QHD65307.1"/>
    </source>
</evidence>
<evidence type="ECO:0000256" key="11">
    <source>
        <dbReference type="ARBA" id="ARBA00040810"/>
    </source>
</evidence>
<dbReference type="AlphaFoldDB" id="A0A6P1GA03"/>
<protein>
    <recommendedName>
        <fullName evidence="11 14">Protoheme IX farnesyltransferase</fullName>
        <ecNumber evidence="3 14">2.5.1.141</ecNumber>
    </recommendedName>
    <alternativeName>
        <fullName evidence="12 14">Heme B farnesyltransferase</fullName>
    </alternativeName>
    <alternativeName>
        <fullName evidence="10 14">Heme O synthase</fullName>
    </alternativeName>
</protein>
<feature type="transmembrane region" description="Helical" evidence="14">
    <location>
        <begin position="93"/>
        <end position="113"/>
    </location>
</feature>
<keyword evidence="7 14" id="KW-1133">Transmembrane helix</keyword>
<feature type="transmembrane region" description="Helical" evidence="14">
    <location>
        <begin position="244"/>
        <end position="261"/>
    </location>
</feature>
<accession>A0A6P1GA03</accession>
<dbReference type="InterPro" id="IPR030470">
    <property type="entry name" value="UbiA_prenylTrfase_CS"/>
</dbReference>
<dbReference type="RefSeq" id="WP_160095583.1">
    <property type="nucleotide sequence ID" value="NZ_CP047224.1"/>
</dbReference>
<evidence type="ECO:0000256" key="14">
    <source>
        <dbReference type="HAMAP-Rule" id="MF_00154"/>
    </source>
</evidence>
<dbReference type="InterPro" id="IPR044878">
    <property type="entry name" value="UbiA_sf"/>
</dbReference>
<evidence type="ECO:0000256" key="3">
    <source>
        <dbReference type="ARBA" id="ARBA00012292"/>
    </source>
</evidence>
<dbReference type="EMBL" id="CP047224">
    <property type="protein sequence ID" value="QHD65307.1"/>
    <property type="molecule type" value="Genomic_DNA"/>
</dbReference>
<keyword evidence="16" id="KW-1185">Reference proteome</keyword>
<evidence type="ECO:0000256" key="12">
    <source>
        <dbReference type="ARBA" id="ARBA00042475"/>
    </source>
</evidence>
<keyword evidence="8 14" id="KW-0350">Heme biosynthesis</keyword>
<feature type="transmembrane region" description="Helical" evidence="14">
    <location>
        <begin position="172"/>
        <end position="193"/>
    </location>
</feature>
<dbReference type="PROSITE" id="PS00943">
    <property type="entry name" value="UBIA"/>
    <property type="match status" value="1"/>
</dbReference>
<dbReference type="Pfam" id="PF01040">
    <property type="entry name" value="UbiA"/>
    <property type="match status" value="1"/>
</dbReference>
<dbReference type="UniPathway" id="UPA00834">
    <property type="reaction ID" value="UER00712"/>
</dbReference>
<proteinExistence type="inferred from homology"/>
<evidence type="ECO:0000256" key="9">
    <source>
        <dbReference type="ARBA" id="ARBA00023136"/>
    </source>
</evidence>
<dbReference type="KEGG" id="nef:GP480_02510"/>
<evidence type="ECO:0000256" key="2">
    <source>
        <dbReference type="ARBA" id="ARBA00004919"/>
    </source>
</evidence>
<keyword evidence="5 14" id="KW-0808">Transferase</keyword>
<comment type="subcellular location">
    <subcellularLocation>
        <location evidence="1 14">Cell membrane</location>
        <topology evidence="1 14">Multi-pass membrane protein</topology>
    </subcellularLocation>
</comment>
<evidence type="ECO:0000256" key="7">
    <source>
        <dbReference type="ARBA" id="ARBA00022989"/>
    </source>
</evidence>
<feature type="transmembrane region" description="Helical" evidence="14">
    <location>
        <begin position="48"/>
        <end position="72"/>
    </location>
</feature>
<dbReference type="InterPro" id="IPR006369">
    <property type="entry name" value="Protohaem_IX_farnesylTrfase"/>
</dbReference>
<feature type="transmembrane region" description="Helical" evidence="14">
    <location>
        <begin position="119"/>
        <end position="140"/>
    </location>
</feature>
<feature type="transmembrane region" description="Helical" evidence="14">
    <location>
        <begin position="147"/>
        <end position="166"/>
    </location>
</feature>
<keyword evidence="4 14" id="KW-1003">Cell membrane</keyword>
<feature type="transmembrane region" description="Helical" evidence="14">
    <location>
        <begin position="273"/>
        <end position="301"/>
    </location>
</feature>
<dbReference type="GO" id="GO:0048034">
    <property type="term" value="P:heme O biosynthetic process"/>
    <property type="evidence" value="ECO:0007669"/>
    <property type="project" value="UniProtKB-UniRule"/>
</dbReference>
<sequence>MFRIVSKIDWLTVRAYFALLKPRVVSLVTFTAVAGAMLAYFSGYYAPFFSVFTAIFCTAVGSGAAGALNMYYDRDIDAIMSRTSRRPIPQGKISPGAALIFGLVLFALSVLLMELAVNHLSAVLLSIAVFYYSVIYTVYLKRRTPQNIVVGGGAGAFPPMIGWAAVTNHIGVESLVLFLIIFLWTPPHFWALALKNSSEYEAAGIPMLPVTSGVKATKMQILCYSILLFITSILPYLLRFSGVTYVIVTLILGFVFLYYAINVYLDEKKCMKLFYYSVLYLFLLFGTLILDAALSTAFGVVI</sequence>
<organism evidence="15 16">
    <name type="scientific">Neorickettsia findlayensis</name>
    <dbReference type="NCBI Taxonomy" id="2686014"/>
    <lineage>
        <taxon>Bacteria</taxon>
        <taxon>Pseudomonadati</taxon>
        <taxon>Pseudomonadota</taxon>
        <taxon>Alphaproteobacteria</taxon>
        <taxon>Rickettsiales</taxon>
        <taxon>Anaplasmataceae</taxon>
        <taxon>Neorickettsia</taxon>
    </lineage>
</organism>
<comment type="similarity">
    <text evidence="14">Belongs to the UbiA prenyltransferase family. Protoheme IX farnesyltransferase subfamily.</text>
</comment>
<evidence type="ECO:0000256" key="8">
    <source>
        <dbReference type="ARBA" id="ARBA00023133"/>
    </source>
</evidence>
<keyword evidence="6 14" id="KW-0812">Transmembrane</keyword>
<dbReference type="GO" id="GO:0005886">
    <property type="term" value="C:plasma membrane"/>
    <property type="evidence" value="ECO:0007669"/>
    <property type="project" value="UniProtKB-SubCell"/>
</dbReference>
<comment type="pathway">
    <text evidence="2 14">Porphyrin-containing compound metabolism; heme O biosynthesis; heme O from protoheme: step 1/1.</text>
</comment>
<dbReference type="NCBIfam" id="TIGR01473">
    <property type="entry name" value="cyoE_ctaB"/>
    <property type="match status" value="1"/>
</dbReference>
<evidence type="ECO:0000256" key="6">
    <source>
        <dbReference type="ARBA" id="ARBA00022692"/>
    </source>
</evidence>